<dbReference type="GeneID" id="31846914"/>
<gene>
    <name evidence="1" type="ORF">PhaeoP66_02411</name>
    <name evidence="2" type="ORF">PhaeoP88_00997</name>
</gene>
<protein>
    <submittedName>
        <fullName evidence="1 2">Secreted (Periplasmic) protein</fullName>
    </submittedName>
</protein>
<keyword evidence="4" id="KW-1185">Reference proteome</keyword>
<dbReference type="Proteomes" id="UP000236536">
    <property type="component" value="Chromosome"/>
</dbReference>
<dbReference type="EMBL" id="CP010725">
    <property type="protein sequence ID" value="AUQ98381.1"/>
    <property type="molecule type" value="Genomic_DNA"/>
</dbReference>
<dbReference type="AlphaFoldDB" id="A0A2I7K706"/>
<evidence type="ECO:0000313" key="3">
    <source>
        <dbReference type="Proteomes" id="UP000236447"/>
    </source>
</evidence>
<name>A0A2I7K706_9RHOB</name>
<reference evidence="3 4" key="2">
    <citation type="journal article" date="2017" name="Genome Biol. Evol.">
        <title>Trajectories and Drivers of Genome Evolution in Surface-Associated Marine Phaeobacter.</title>
        <authorList>
            <person name="Freese H.M."/>
            <person name="Sikorski J."/>
            <person name="Bunk B."/>
            <person name="Scheuner C."/>
            <person name="Meier-Kolthoff J.P."/>
            <person name="Sproer C."/>
            <person name="Gram L."/>
            <person name="Overmann J."/>
        </authorList>
    </citation>
    <scope>NUCLEOTIDE SEQUENCE [LARGE SCALE GENOMIC DNA]</scope>
    <source>
        <strain evidence="1 4">P66</strain>
        <strain evidence="2 3">P88</strain>
    </source>
</reference>
<dbReference type="OMA" id="VAYPPDP"/>
<evidence type="ECO:0000313" key="2">
    <source>
        <dbReference type="EMBL" id="AUQ98381.1"/>
    </source>
</evidence>
<organism evidence="2 3">
    <name type="scientific">Phaeobacter inhibens</name>
    <dbReference type="NCBI Taxonomy" id="221822"/>
    <lineage>
        <taxon>Bacteria</taxon>
        <taxon>Pseudomonadati</taxon>
        <taxon>Pseudomonadota</taxon>
        <taxon>Alphaproteobacteria</taxon>
        <taxon>Rhodobacterales</taxon>
        <taxon>Roseobacteraceae</taxon>
        <taxon>Phaeobacter</taxon>
    </lineage>
</organism>
<reference evidence="2 3" key="1">
    <citation type="journal article" date="2017" name="Front. Microbiol.">
        <title>Phaeobacter piscinae sp. nov., a species of the Roseobacter group and potential aquaculture probiont.</title>
        <authorList>
            <person name="Sonnenschein E.C."/>
            <person name="Phippen C.B.W."/>
            <person name="Nielsen K.F."/>
            <person name="Mateiu R.V."/>
            <person name="Melchiorsen J."/>
            <person name="Gram L."/>
            <person name="Overmann J."/>
            <person name="Freese H.M."/>
        </authorList>
    </citation>
    <scope>NUCLEOTIDE SEQUENCE [LARGE SCALE GENOMIC DNA]</scope>
    <source>
        <strain evidence="2 3">P88</strain>
    </source>
</reference>
<reference evidence="1 4" key="3">
    <citation type="journal article" date="2017" name="Int. J. Syst. Evol. Microbiol.">
        <title>Adaptation of Surface-Associated Bacteria to the Open Ocean: A Genomically Distinct Subpopulation of Phaeobacter gallaeciensis Colonizes Pacific Mesozooplankton.</title>
        <authorList>
            <person name="Freese H.M."/>
            <person name="Methner A."/>
            <person name="Overmann J."/>
        </authorList>
    </citation>
    <scope>NUCLEOTIDE SEQUENCE [LARGE SCALE GENOMIC DNA]</scope>
    <source>
        <strain evidence="1 4">P66</strain>
    </source>
</reference>
<dbReference type="RefSeq" id="WP_014874069.1">
    <property type="nucleotide sequence ID" value="NZ_BSKP01000001.1"/>
</dbReference>
<evidence type="ECO:0000313" key="1">
    <source>
        <dbReference type="EMBL" id="AUQ95183.1"/>
    </source>
</evidence>
<accession>A0A2I7K706</accession>
<evidence type="ECO:0000313" key="4">
    <source>
        <dbReference type="Proteomes" id="UP000236536"/>
    </source>
</evidence>
<dbReference type="Proteomes" id="UP000236447">
    <property type="component" value="Chromosome"/>
</dbReference>
<dbReference type="EMBL" id="CP010705">
    <property type="protein sequence ID" value="AUQ95183.1"/>
    <property type="molecule type" value="Genomic_DNA"/>
</dbReference>
<proteinExistence type="predicted"/>
<sequence>MKTLLYIATCLAVFGLAFWAYRENYTTQQVLKETRSLQRQIGASQVRLSVLRAEWAYLNRPDRLRELAELNFDRLSLLPLRPEQFGRVDEVAYPPQEDELLDFTNGVEVSSLGANGQTATGTQP</sequence>